<name>A0A6C0JD48_9ZZZZ</name>
<accession>A0A6C0JD48</accession>
<proteinExistence type="predicted"/>
<organism evidence="2">
    <name type="scientific">viral metagenome</name>
    <dbReference type="NCBI Taxonomy" id="1070528"/>
    <lineage>
        <taxon>unclassified sequences</taxon>
        <taxon>metagenomes</taxon>
        <taxon>organismal metagenomes</taxon>
    </lineage>
</organism>
<reference evidence="2" key="1">
    <citation type="journal article" date="2020" name="Nature">
        <title>Giant virus diversity and host interactions through global metagenomics.</title>
        <authorList>
            <person name="Schulz F."/>
            <person name="Roux S."/>
            <person name="Paez-Espino D."/>
            <person name="Jungbluth S."/>
            <person name="Walsh D.A."/>
            <person name="Denef V.J."/>
            <person name="McMahon K.D."/>
            <person name="Konstantinidis K.T."/>
            <person name="Eloe-Fadrosh E.A."/>
            <person name="Kyrpides N.C."/>
            <person name="Woyke T."/>
        </authorList>
    </citation>
    <scope>NUCLEOTIDE SEQUENCE</scope>
    <source>
        <strain evidence="2">GVMAG-M-3300025880-76</strain>
    </source>
</reference>
<dbReference type="AlphaFoldDB" id="A0A6C0JD48"/>
<protein>
    <submittedName>
        <fullName evidence="2">Uncharacterized protein</fullName>
    </submittedName>
</protein>
<feature type="region of interest" description="Disordered" evidence="1">
    <location>
        <begin position="1"/>
        <end position="74"/>
    </location>
</feature>
<feature type="compositionally biased region" description="Basic and acidic residues" evidence="1">
    <location>
        <begin position="97"/>
        <end position="109"/>
    </location>
</feature>
<feature type="compositionally biased region" description="Polar residues" evidence="1">
    <location>
        <begin position="110"/>
        <end position="120"/>
    </location>
</feature>
<evidence type="ECO:0000313" key="2">
    <source>
        <dbReference type="EMBL" id="QHU02760.1"/>
    </source>
</evidence>
<dbReference type="EMBL" id="MN740362">
    <property type="protein sequence ID" value="QHU02760.1"/>
    <property type="molecule type" value="Genomic_DNA"/>
</dbReference>
<evidence type="ECO:0000256" key="1">
    <source>
        <dbReference type="SAM" id="MobiDB-lite"/>
    </source>
</evidence>
<feature type="region of interest" description="Disordered" evidence="1">
    <location>
        <begin position="97"/>
        <end position="120"/>
    </location>
</feature>
<feature type="compositionally biased region" description="Polar residues" evidence="1">
    <location>
        <begin position="1"/>
        <end position="18"/>
    </location>
</feature>
<sequence>MTSKTISINPGLFTTSSKLKNKTRKNQIKPAKPLSAIAPNNLKRDLINRVRAHQKSKEKERKSKSGSANTGKDNLFADEFKDSLDYLVHLSREKQEKHAISDNKTHIEQKQNTPLSTSSSMDKLMNYNSNLETVNIDLPNELVDNAAPIQIKTPPPQATPMPPILNAVINNTKSNILPQVPYGCLKNGIKPTYRNWTKTQKSRTSVAQPLSVTTQKDSLINMPSKSNVKVGNPKRNTKTVTKITRKRRYSCGKSKKYRKVGIVIKSGKMRTNIILARKTLRNRTHTQMRNELHKAGLLRIGSSAPSSLVQTLYENTKLAGEINNNNKDTLIYNYLNGDGDES</sequence>